<keyword evidence="1" id="KW-0238">DNA-binding</keyword>
<keyword evidence="1" id="KW-0371">Homeobox</keyword>
<dbReference type="GO" id="GO:0003677">
    <property type="term" value="F:DNA binding"/>
    <property type="evidence" value="ECO:0007669"/>
    <property type="project" value="UniProtKB-KW"/>
</dbReference>
<evidence type="ECO:0000313" key="3">
    <source>
        <dbReference type="Proteomes" id="UP001642409"/>
    </source>
</evidence>
<dbReference type="SUPFAM" id="SSF46689">
    <property type="entry name" value="Homeodomain-like"/>
    <property type="match status" value="1"/>
</dbReference>
<protein>
    <submittedName>
        <fullName evidence="1">Homeobox-like domain superfamily</fullName>
    </submittedName>
    <submittedName>
        <fullName evidence="2">Homeobox-like_domain superfamily</fullName>
    </submittedName>
</protein>
<proteinExistence type="predicted"/>
<reference evidence="2 3" key="2">
    <citation type="submission" date="2024-07" db="EMBL/GenBank/DDBJ databases">
        <authorList>
            <person name="Akdeniz Z."/>
        </authorList>
    </citation>
    <scope>NUCLEOTIDE SEQUENCE [LARGE SCALE GENOMIC DNA]</scope>
</reference>
<keyword evidence="3" id="KW-1185">Reference proteome</keyword>
<gene>
    <name evidence="2" type="ORF">HINF_LOCUS24487</name>
    <name evidence="1" type="ORF">HINF_LOCUS25721</name>
</gene>
<name>A0AA86PGX4_9EUKA</name>
<dbReference type="AlphaFoldDB" id="A0AA86PGX4"/>
<dbReference type="InterPro" id="IPR009057">
    <property type="entry name" value="Homeodomain-like_sf"/>
</dbReference>
<evidence type="ECO:0000313" key="1">
    <source>
        <dbReference type="EMBL" id="CAI9938076.1"/>
    </source>
</evidence>
<sequence length="102" mass="12345">MNLKIKNKLVENIALTQEIHALNHMVLNLQFSCTEQTRKHWTRSEDMLLNQATLLFGVNDLNRLQKILISKNRKQIYFRIRYINENPNMFQNWTLYELIQLK</sequence>
<dbReference type="EMBL" id="CAXDID020000071">
    <property type="protein sequence ID" value="CAL6014886.1"/>
    <property type="molecule type" value="Genomic_DNA"/>
</dbReference>
<comment type="caution">
    <text evidence="1">The sequence shown here is derived from an EMBL/GenBank/DDBJ whole genome shotgun (WGS) entry which is preliminary data.</text>
</comment>
<dbReference type="Proteomes" id="UP001642409">
    <property type="component" value="Unassembled WGS sequence"/>
</dbReference>
<organism evidence="1">
    <name type="scientific">Hexamita inflata</name>
    <dbReference type="NCBI Taxonomy" id="28002"/>
    <lineage>
        <taxon>Eukaryota</taxon>
        <taxon>Metamonada</taxon>
        <taxon>Diplomonadida</taxon>
        <taxon>Hexamitidae</taxon>
        <taxon>Hexamitinae</taxon>
        <taxon>Hexamita</taxon>
    </lineage>
</organism>
<reference evidence="1" key="1">
    <citation type="submission" date="2023-06" db="EMBL/GenBank/DDBJ databases">
        <authorList>
            <person name="Kurt Z."/>
        </authorList>
    </citation>
    <scope>NUCLEOTIDE SEQUENCE</scope>
</reference>
<evidence type="ECO:0000313" key="2">
    <source>
        <dbReference type="EMBL" id="CAL6014886.1"/>
    </source>
</evidence>
<accession>A0AA86PGX4</accession>
<dbReference type="EMBL" id="CATOUU010000653">
    <property type="protein sequence ID" value="CAI9938076.1"/>
    <property type="molecule type" value="Genomic_DNA"/>
</dbReference>